<feature type="site" description="Important for catalytic activity" evidence="15">
    <location>
        <position position="30"/>
    </location>
</feature>
<evidence type="ECO:0000256" key="11">
    <source>
        <dbReference type="PIRSR" id="PIRSR605478-1"/>
    </source>
</evidence>
<dbReference type="Pfam" id="PF02779">
    <property type="entry name" value="Transket_pyr"/>
    <property type="match status" value="1"/>
</dbReference>
<evidence type="ECO:0000256" key="7">
    <source>
        <dbReference type="ARBA" id="ARBA00022842"/>
    </source>
</evidence>
<feature type="binding site" evidence="12">
    <location>
        <position position="523"/>
    </location>
    <ligand>
        <name>substrate</name>
    </ligand>
</feature>
<dbReference type="SUPFAM" id="SSF52518">
    <property type="entry name" value="Thiamin diphosphate-binding fold (THDP-binding)"/>
    <property type="match status" value="2"/>
</dbReference>
<feature type="binding site" evidence="12">
    <location>
        <position position="360"/>
    </location>
    <ligand>
        <name>substrate</name>
    </ligand>
</feature>
<gene>
    <name evidence="18" type="primary">tkt</name>
    <name evidence="18" type="ORF">CUN48_05855</name>
</gene>
<keyword evidence="6 14" id="KW-0479">Metal-binding</keyword>
<dbReference type="CDD" id="cd07033">
    <property type="entry name" value="TPP_PYR_DXS_TK_like"/>
    <property type="match status" value="1"/>
</dbReference>
<dbReference type="Gene3D" id="3.40.50.920">
    <property type="match status" value="1"/>
</dbReference>
<evidence type="ECO:0000256" key="9">
    <source>
        <dbReference type="ARBA" id="ARBA00049473"/>
    </source>
</evidence>
<evidence type="ECO:0000256" key="6">
    <source>
        <dbReference type="ARBA" id="ARBA00022723"/>
    </source>
</evidence>
<evidence type="ECO:0000256" key="13">
    <source>
        <dbReference type="PIRSR" id="PIRSR605478-3"/>
    </source>
</evidence>
<dbReference type="PANTHER" id="PTHR43522:SF2">
    <property type="entry name" value="TRANSKETOLASE 1-RELATED"/>
    <property type="match status" value="1"/>
</dbReference>
<dbReference type="Pfam" id="PF22613">
    <property type="entry name" value="Transketolase_C_1"/>
    <property type="match status" value="1"/>
</dbReference>
<dbReference type="FunFam" id="3.40.50.970:FF:000003">
    <property type="entry name" value="Transketolase"/>
    <property type="match status" value="1"/>
</dbReference>
<feature type="binding site" evidence="13">
    <location>
        <position position="190"/>
    </location>
    <ligand>
        <name>thiamine diphosphate</name>
        <dbReference type="ChEBI" id="CHEBI:58937"/>
    </ligand>
</feature>
<comment type="cofactor">
    <cofactor evidence="16">
        <name>Mg(2+)</name>
        <dbReference type="ChEBI" id="CHEBI:18420"/>
    </cofactor>
    <cofactor evidence="16">
        <name>Ca(2+)</name>
        <dbReference type="ChEBI" id="CHEBI:29108"/>
    </cofactor>
    <cofactor evidence="16">
        <name>Mn(2+)</name>
        <dbReference type="ChEBI" id="CHEBI:29035"/>
    </cofactor>
    <cofactor evidence="16">
        <name>Co(2+)</name>
        <dbReference type="ChEBI" id="CHEBI:48828"/>
    </cofactor>
    <text evidence="16">Binds 1 Mg(2+) ion per subunit. Can also utilize other divalent metal cations, such as Ca(2+), Mn(2+) and Co(2+).</text>
</comment>
<dbReference type="PROSITE" id="PS00802">
    <property type="entry name" value="TRANSKETOLASE_2"/>
    <property type="match status" value="1"/>
</dbReference>
<dbReference type="GO" id="GO:0004802">
    <property type="term" value="F:transketolase activity"/>
    <property type="evidence" value="ECO:0007669"/>
    <property type="project" value="UniProtKB-UniRule"/>
</dbReference>
<comment type="caution">
    <text evidence="18">The sequence shown here is derived from an EMBL/GenBank/DDBJ whole genome shotgun (WGS) entry which is preliminary data.</text>
</comment>
<evidence type="ECO:0000256" key="10">
    <source>
        <dbReference type="NCBIfam" id="TIGR00232"/>
    </source>
</evidence>
<feature type="binding site" evidence="12">
    <location>
        <position position="30"/>
    </location>
    <ligand>
        <name>substrate</name>
    </ligand>
</feature>
<evidence type="ECO:0000256" key="16">
    <source>
        <dbReference type="RuleBase" id="RU004996"/>
    </source>
</evidence>
<dbReference type="InterPro" id="IPR005478">
    <property type="entry name" value="Transketolase_bac-like"/>
</dbReference>
<comment type="similarity">
    <text evidence="1 16">Belongs to the transketolase family.</text>
</comment>
<feature type="binding site" evidence="14">
    <location>
        <position position="192"/>
    </location>
    <ligand>
        <name>Mg(2+)</name>
        <dbReference type="ChEBI" id="CHEBI:18420"/>
    </ligand>
</feature>
<dbReference type="AlphaFoldDB" id="A0A2M8QDU1"/>
<evidence type="ECO:0000256" key="8">
    <source>
        <dbReference type="ARBA" id="ARBA00023052"/>
    </source>
</evidence>
<proteinExistence type="inferred from homology"/>
<sequence>MSNYTSFDQACANVIRTLTLDAVQTANSGHPGMPLGMADVAYVLYAKFMRFNPRNPKWFNRDRFIVSAGHGSMLPYAILHLTGYEAMTLDEIKRFRQYGSITPGHPENHLTPGIEVTTGPLGSGTANSVGMALAEAWLAAKYNRDGFNVIDHYTYAIVSDGDLMEGVSHEAASLAGHLGLGKLIWFYDDNAITIDGPTALTYSDDVPKRFEAYGWHTITIDAHNMAEVEAAIHEARAVTDRPTLISCKSIIGKGMPHRQGTREAHSDAPGWEEVRAAKLAYGADPDKTFHIPDDVLRAWRAIGERAAQAEAEWQATFEAYRRAHPDCARELEEAMAGRLPKGWAEAMPNFDPSAKPMATRAASGAVINAIISKLPTLLGGSADLTPSNNTLPKDAASLRKGDFSGRYIHYGVREHAMAGIMNGMALHGAVIPYGGTFFCFSDFMRPAIRLAALSHAHVIFVFTHDSIGLGEDGPTHQPIEQLASLRAMPNLLTLRPADANETVAAWKVAIEWKHGPVALLLTRQAVPILPKPSGFERGAYVVHDVADPQIALVASGSEVSLALDAAKALAEQGVRARVVSFPSWELFDRQDDAYRQSVLPFDLPKVVVEAGVSQGWERYTGPIVRFVALDNRFGASAPFKDVYRQLGFTVERVVEEAMKLLS</sequence>
<evidence type="ECO:0000256" key="15">
    <source>
        <dbReference type="PIRSR" id="PIRSR605478-5"/>
    </source>
</evidence>
<dbReference type="InterPro" id="IPR005475">
    <property type="entry name" value="Transketolase-like_Pyr-bd"/>
</dbReference>
<comment type="subunit">
    <text evidence="2 16">Homodimer.</text>
</comment>
<dbReference type="Proteomes" id="UP000230790">
    <property type="component" value="Unassembled WGS sequence"/>
</dbReference>
<feature type="binding site" evidence="13">
    <location>
        <position position="440"/>
    </location>
    <ligand>
        <name>thiamine diphosphate</name>
        <dbReference type="ChEBI" id="CHEBI:58937"/>
    </ligand>
</feature>
<feature type="domain" description="Transketolase-like pyrimidine-binding" evidence="17">
    <location>
        <begin position="357"/>
        <end position="528"/>
    </location>
</feature>
<evidence type="ECO:0000256" key="5">
    <source>
        <dbReference type="ARBA" id="ARBA00022679"/>
    </source>
</evidence>
<comment type="catalytic activity">
    <reaction evidence="9 16">
        <text>D-sedoheptulose 7-phosphate + D-glyceraldehyde 3-phosphate = aldehydo-D-ribose 5-phosphate + D-xylulose 5-phosphate</text>
        <dbReference type="Rhea" id="RHEA:10508"/>
        <dbReference type="ChEBI" id="CHEBI:57483"/>
        <dbReference type="ChEBI" id="CHEBI:57737"/>
        <dbReference type="ChEBI" id="CHEBI:58273"/>
        <dbReference type="ChEBI" id="CHEBI:59776"/>
        <dbReference type="EC" id="2.2.1.1"/>
    </reaction>
</comment>
<dbReference type="SMART" id="SM00861">
    <property type="entry name" value="Transket_pyr"/>
    <property type="match status" value="1"/>
</dbReference>
<feature type="binding site" evidence="13">
    <location>
        <position position="161"/>
    </location>
    <ligand>
        <name>thiamine diphosphate</name>
        <dbReference type="ChEBI" id="CHEBI:58937"/>
    </ligand>
</feature>
<dbReference type="InterPro" id="IPR029061">
    <property type="entry name" value="THDP-binding"/>
</dbReference>
<organism evidence="18 19">
    <name type="scientific">Candidatus Thermofonsia Clade 3 bacterium</name>
    <dbReference type="NCBI Taxonomy" id="2364212"/>
    <lineage>
        <taxon>Bacteria</taxon>
        <taxon>Bacillati</taxon>
        <taxon>Chloroflexota</taxon>
        <taxon>Candidatus Thermofontia</taxon>
        <taxon>Candidatus Thermofonsia Clade 3</taxon>
    </lineage>
</organism>
<dbReference type="EC" id="2.2.1.1" evidence="3 10"/>
<keyword evidence="8 13" id="KW-0786">Thiamine pyrophosphate</keyword>
<evidence type="ECO:0000256" key="12">
    <source>
        <dbReference type="PIRSR" id="PIRSR605478-2"/>
    </source>
</evidence>
<dbReference type="CDD" id="cd02012">
    <property type="entry name" value="TPP_TK"/>
    <property type="match status" value="1"/>
</dbReference>
<evidence type="ECO:0000256" key="4">
    <source>
        <dbReference type="ARBA" id="ARBA00016662"/>
    </source>
</evidence>
<feature type="binding site" evidence="13">
    <location>
        <position position="70"/>
    </location>
    <ligand>
        <name>thiamine diphosphate</name>
        <dbReference type="ChEBI" id="CHEBI:58937"/>
    </ligand>
</feature>
<dbReference type="GO" id="GO:0046872">
    <property type="term" value="F:metal ion binding"/>
    <property type="evidence" value="ECO:0007669"/>
    <property type="project" value="UniProtKB-KW"/>
</dbReference>
<comment type="cofactor">
    <cofactor evidence="14">
        <name>Mg(2+)</name>
        <dbReference type="ChEBI" id="CHEBI:18420"/>
    </cofactor>
    <text evidence="14">Binds 1 Mg(2+) ion per subunit. Can also utilize other divalent metal cations, such as Ca(2+), Mn(2+) and Co(2+).</text>
</comment>
<feature type="binding site" evidence="12">
    <location>
        <position position="476"/>
    </location>
    <ligand>
        <name>substrate</name>
    </ligand>
</feature>
<dbReference type="InterPro" id="IPR020826">
    <property type="entry name" value="Transketolase_BS"/>
</dbReference>
<keyword evidence="5 16" id="KW-0808">Transferase</keyword>
<feature type="binding site" evidence="12">
    <location>
        <position position="472"/>
    </location>
    <ligand>
        <name>substrate</name>
    </ligand>
</feature>
<dbReference type="NCBIfam" id="TIGR00232">
    <property type="entry name" value="tktlase_bact"/>
    <property type="match status" value="1"/>
</dbReference>
<evidence type="ECO:0000256" key="2">
    <source>
        <dbReference type="ARBA" id="ARBA00011738"/>
    </source>
</evidence>
<dbReference type="InterPro" id="IPR055152">
    <property type="entry name" value="Transketolase-like_C_2"/>
</dbReference>
<protein>
    <recommendedName>
        <fullName evidence="4 10">Transketolase</fullName>
        <ecNumber evidence="3 10">2.2.1.1</ecNumber>
    </recommendedName>
</protein>
<keyword evidence="16" id="KW-0106">Calcium</keyword>
<dbReference type="SUPFAM" id="SSF52922">
    <property type="entry name" value="TK C-terminal domain-like"/>
    <property type="match status" value="1"/>
</dbReference>
<evidence type="ECO:0000259" key="17">
    <source>
        <dbReference type="SMART" id="SM00861"/>
    </source>
</evidence>
<dbReference type="InterPro" id="IPR009014">
    <property type="entry name" value="Transketo_C/PFOR_II"/>
</dbReference>
<dbReference type="InterPro" id="IPR033247">
    <property type="entry name" value="Transketolase_fam"/>
</dbReference>
<keyword evidence="7 14" id="KW-0460">Magnesium</keyword>
<dbReference type="EMBL" id="PGTN01000028">
    <property type="protein sequence ID" value="PJF47971.1"/>
    <property type="molecule type" value="Genomic_DNA"/>
</dbReference>
<evidence type="ECO:0000313" key="19">
    <source>
        <dbReference type="Proteomes" id="UP000230790"/>
    </source>
</evidence>
<evidence type="ECO:0000256" key="3">
    <source>
        <dbReference type="ARBA" id="ARBA00013152"/>
    </source>
</evidence>
<evidence type="ECO:0000313" key="18">
    <source>
        <dbReference type="EMBL" id="PJF47971.1"/>
    </source>
</evidence>
<evidence type="ECO:0000256" key="1">
    <source>
        <dbReference type="ARBA" id="ARBA00007131"/>
    </source>
</evidence>
<feature type="binding site" evidence="12">
    <location>
        <position position="265"/>
    </location>
    <ligand>
        <name>substrate</name>
    </ligand>
</feature>
<accession>A0A2M8QDU1</accession>
<dbReference type="PANTHER" id="PTHR43522">
    <property type="entry name" value="TRANSKETOLASE"/>
    <property type="match status" value="1"/>
</dbReference>
<dbReference type="InterPro" id="IPR049557">
    <property type="entry name" value="Transketolase_CS"/>
</dbReference>
<reference evidence="18 19" key="1">
    <citation type="submission" date="2017-11" db="EMBL/GenBank/DDBJ databases">
        <title>Evolution of Phototrophy in the Chloroflexi Phylum Driven by Horizontal Gene Transfer.</title>
        <authorList>
            <person name="Ward L.M."/>
            <person name="Hemp J."/>
            <person name="Shih P.M."/>
            <person name="Mcglynn S.E."/>
            <person name="Fischer W."/>
        </authorList>
    </citation>
    <scope>NUCLEOTIDE SEQUENCE [LARGE SCALE GENOMIC DNA]</scope>
    <source>
        <strain evidence="18">JP3_7</strain>
    </source>
</reference>
<dbReference type="FunFam" id="3.40.50.920:FF:000003">
    <property type="entry name" value="Transketolase"/>
    <property type="match status" value="1"/>
</dbReference>
<feature type="binding site" evidence="14">
    <location>
        <position position="190"/>
    </location>
    <ligand>
        <name>Mg(2+)</name>
        <dbReference type="ChEBI" id="CHEBI:18420"/>
    </ligand>
</feature>
<dbReference type="FunFam" id="3.40.50.970:FF:000004">
    <property type="entry name" value="Transketolase"/>
    <property type="match status" value="1"/>
</dbReference>
<feature type="binding site" evidence="13">
    <location>
        <position position="265"/>
    </location>
    <ligand>
        <name>thiamine diphosphate</name>
        <dbReference type="ChEBI" id="CHEBI:58937"/>
    </ligand>
</feature>
<feature type="active site" description="Proton donor" evidence="11">
    <location>
        <position position="414"/>
    </location>
</feature>
<feature type="site" description="Important for catalytic activity" evidence="15">
    <location>
        <position position="265"/>
    </location>
</feature>
<dbReference type="Pfam" id="PF00456">
    <property type="entry name" value="Transketolase_N"/>
    <property type="match status" value="1"/>
</dbReference>
<dbReference type="InterPro" id="IPR005474">
    <property type="entry name" value="Transketolase_N"/>
</dbReference>
<comment type="function">
    <text evidence="16">Catalyzes the transfer of a two-carbon ketol group from a ketose donor to an aldose acceptor, via a covalent intermediate with the cofactor thiamine pyrophosphate.</text>
</comment>
<evidence type="ECO:0000256" key="14">
    <source>
        <dbReference type="PIRSR" id="PIRSR605478-4"/>
    </source>
</evidence>
<feature type="binding site" evidence="14">
    <location>
        <position position="160"/>
    </location>
    <ligand>
        <name>Mg(2+)</name>
        <dbReference type="ChEBI" id="CHEBI:18420"/>
    </ligand>
</feature>
<dbReference type="PROSITE" id="PS00801">
    <property type="entry name" value="TRANSKETOLASE_1"/>
    <property type="match status" value="1"/>
</dbReference>
<dbReference type="GO" id="GO:0005829">
    <property type="term" value="C:cytosol"/>
    <property type="evidence" value="ECO:0007669"/>
    <property type="project" value="TreeGrafter"/>
</dbReference>
<comment type="cofactor">
    <cofactor evidence="13">
        <name>thiamine diphosphate</name>
        <dbReference type="ChEBI" id="CHEBI:58937"/>
    </cofactor>
    <text evidence="13">Binds 1 thiamine pyrophosphate per subunit. During the reaction, the substrate forms a covalent intermediate with the cofactor.</text>
</comment>
<dbReference type="GO" id="GO:0006098">
    <property type="term" value="P:pentose-phosphate shunt"/>
    <property type="evidence" value="ECO:0007669"/>
    <property type="project" value="TreeGrafter"/>
</dbReference>
<name>A0A2M8QDU1_9CHLR</name>
<feature type="binding site" evidence="12">
    <location>
        <position position="387"/>
    </location>
    <ligand>
        <name>substrate</name>
    </ligand>
</feature>
<feature type="binding site" evidence="13">
    <location>
        <begin position="119"/>
        <end position="121"/>
    </location>
    <ligand>
        <name>thiamine diphosphate</name>
        <dbReference type="ChEBI" id="CHEBI:58937"/>
    </ligand>
</feature>
<feature type="binding site" evidence="12">
    <location>
        <position position="464"/>
    </location>
    <ligand>
        <name>substrate</name>
    </ligand>
</feature>
<dbReference type="Gene3D" id="3.40.50.970">
    <property type="match status" value="2"/>
</dbReference>